<organism evidence="1 2">
    <name type="scientific">Echinops telfairi</name>
    <name type="common">Lesser hedgehog tenrec</name>
    <dbReference type="NCBI Taxonomy" id="9371"/>
    <lineage>
        <taxon>Eukaryota</taxon>
        <taxon>Metazoa</taxon>
        <taxon>Chordata</taxon>
        <taxon>Craniata</taxon>
        <taxon>Vertebrata</taxon>
        <taxon>Euteleostomi</taxon>
        <taxon>Mammalia</taxon>
        <taxon>Eutheria</taxon>
        <taxon>Afrotheria</taxon>
        <taxon>Tenrecidae</taxon>
        <taxon>Tenrecinae</taxon>
        <taxon>Echinops</taxon>
    </lineage>
</organism>
<name>A0AC55DUI0_ECHTE</name>
<evidence type="ECO:0000313" key="2">
    <source>
        <dbReference type="RefSeq" id="XP_045155396.1"/>
    </source>
</evidence>
<protein>
    <submittedName>
        <fullName evidence="2">Protein LSM12 homolog</fullName>
    </submittedName>
</protein>
<sequence>MRAPEQFPSAAFPEPPRYWAALGTNLCDAFPQSPTWPWLPARGQRAQRQQRRCSGLPPHPAPGHAQTRDISTPRASRHVASRRSLGARLSPAAAAAAAGRGCSRKMAAPPECPSSSGKPNHADILLINLQYVSEVEILNDRTETPPPLASLNVSKLASKARTEKEEKLSQAYAISAGVSLEGQQLFQTIHKTIKDCKWQEKNIVVMEEVVITPPYQVENCKGKEGSALSHVRKIVEKHFRDVESQKILQRSQAQQPQKEAALSS</sequence>
<accession>A0AC55DUI0</accession>
<dbReference type="Proteomes" id="UP000694863">
    <property type="component" value="Unplaced"/>
</dbReference>
<reference evidence="2" key="1">
    <citation type="submission" date="2025-08" db="UniProtKB">
        <authorList>
            <consortium name="RefSeq"/>
        </authorList>
    </citation>
    <scope>IDENTIFICATION</scope>
</reference>
<gene>
    <name evidence="2" type="primary">LOC101639746</name>
</gene>
<dbReference type="RefSeq" id="XP_045155396.1">
    <property type="nucleotide sequence ID" value="XM_045299461.1"/>
</dbReference>
<proteinExistence type="predicted"/>
<evidence type="ECO:0000313" key="1">
    <source>
        <dbReference type="Proteomes" id="UP000694863"/>
    </source>
</evidence>
<keyword evidence="1" id="KW-1185">Reference proteome</keyword>